<comment type="caution">
    <text evidence="5">The sequence shown here is derived from an EMBL/GenBank/DDBJ whole genome shotgun (WGS) entry which is preliminary data.</text>
</comment>
<comment type="similarity">
    <text evidence="3">Belongs to the SFH family.</text>
</comment>
<dbReference type="EMBL" id="LHPF02000068">
    <property type="protein sequence ID" value="PSC67286.1"/>
    <property type="molecule type" value="Genomic_DNA"/>
</dbReference>
<dbReference type="Gene3D" id="1.10.8.20">
    <property type="entry name" value="N-terminal domain of phosphatidylinositol transfer protein sec14p"/>
    <property type="match status" value="1"/>
</dbReference>
<dbReference type="GO" id="GO:0005886">
    <property type="term" value="C:plasma membrane"/>
    <property type="evidence" value="ECO:0007669"/>
    <property type="project" value="UniProtKB-SubCell"/>
</dbReference>
<dbReference type="InterPro" id="IPR051026">
    <property type="entry name" value="PI/PC_transfer"/>
</dbReference>
<dbReference type="PROSITE" id="PS50191">
    <property type="entry name" value="CRAL_TRIO"/>
    <property type="match status" value="1"/>
</dbReference>
<dbReference type="Proteomes" id="UP000239649">
    <property type="component" value="Unassembled WGS sequence"/>
</dbReference>
<name>A0A2P6UZL6_9CHLO</name>
<dbReference type="InterPro" id="IPR036273">
    <property type="entry name" value="CRAL/TRIO_N_dom_sf"/>
</dbReference>
<dbReference type="InterPro" id="IPR036865">
    <property type="entry name" value="CRAL-TRIO_dom_sf"/>
</dbReference>
<dbReference type="SMART" id="SM00516">
    <property type="entry name" value="SEC14"/>
    <property type="match status" value="1"/>
</dbReference>
<evidence type="ECO:0000256" key="3">
    <source>
        <dbReference type="ARBA" id="ARBA00038020"/>
    </source>
</evidence>
<dbReference type="PANTHER" id="PTHR45657">
    <property type="entry name" value="CRAL-TRIO DOMAIN-CONTAINING PROTEIN YKL091C-RELATED"/>
    <property type="match status" value="1"/>
</dbReference>
<evidence type="ECO:0000259" key="4">
    <source>
        <dbReference type="PROSITE" id="PS50191"/>
    </source>
</evidence>
<dbReference type="CDD" id="cd00170">
    <property type="entry name" value="SEC14"/>
    <property type="match status" value="1"/>
</dbReference>
<dbReference type="AlphaFoldDB" id="A0A2P6UZL6"/>
<dbReference type="Pfam" id="PF00650">
    <property type="entry name" value="CRAL_TRIO"/>
    <property type="match status" value="1"/>
</dbReference>
<keyword evidence="6" id="KW-1185">Reference proteome</keyword>
<dbReference type="Gene3D" id="3.40.525.10">
    <property type="entry name" value="CRAL-TRIO lipid binding domain"/>
    <property type="match status" value="1"/>
</dbReference>
<organism evidence="5 6">
    <name type="scientific">Micractinium conductrix</name>
    <dbReference type="NCBI Taxonomy" id="554055"/>
    <lineage>
        <taxon>Eukaryota</taxon>
        <taxon>Viridiplantae</taxon>
        <taxon>Chlorophyta</taxon>
        <taxon>core chlorophytes</taxon>
        <taxon>Trebouxiophyceae</taxon>
        <taxon>Chlorellales</taxon>
        <taxon>Chlorellaceae</taxon>
        <taxon>Chlorella clade</taxon>
        <taxon>Micractinium</taxon>
    </lineage>
</organism>
<feature type="domain" description="CRAL-TRIO" evidence="4">
    <location>
        <begin position="84"/>
        <end position="260"/>
    </location>
</feature>
<dbReference type="InterPro" id="IPR001251">
    <property type="entry name" value="CRAL-TRIO_dom"/>
</dbReference>
<dbReference type="OrthoDB" id="1434354at2759"/>
<sequence>MEDGDCAKWGVSSEQEWQLVQQLTDEIELEAGPLAAEWDKYVMRRFLRARKMNILAAKQMFLEQLEWRKGVQVDTVLTDFHFDERPAFSQFYPEGFYGTDREGRPVYVQQPGKIDLDQLWKVTTQERCIRYHLQQQERYWRIIAPSCSVTDPRGRKHEQSLVLIDMEGVGVSTMTGEVRRLMGLIMQIDQDYFPELMWKAVIVNAPMSFRAIWALIKHFMDACTQAKIEVLGTNFKEELLRLVSPDQLMACYGGSNPAPLSAEPGPWQDPAVLAALEQQRQQRLAECKRPSSMTFPPVPGGARAAAVAGGGDAAPAVVEGAAAHGGDEVAGAPVAAALT</sequence>
<evidence type="ECO:0000256" key="1">
    <source>
        <dbReference type="ARBA" id="ARBA00004202"/>
    </source>
</evidence>
<protein>
    <submittedName>
        <fullName evidence="5">Phosphatidylinositol phosphatidylcholine transfer SFH11 isoform X3</fullName>
    </submittedName>
</protein>
<evidence type="ECO:0000313" key="6">
    <source>
        <dbReference type="Proteomes" id="UP000239649"/>
    </source>
</evidence>
<dbReference type="GO" id="GO:0000139">
    <property type="term" value="C:Golgi membrane"/>
    <property type="evidence" value="ECO:0007669"/>
    <property type="project" value="UniProtKB-SubCell"/>
</dbReference>
<gene>
    <name evidence="5" type="ORF">C2E20_9033</name>
</gene>
<evidence type="ECO:0000256" key="2">
    <source>
        <dbReference type="ARBA" id="ARBA00004395"/>
    </source>
</evidence>
<dbReference type="PANTHER" id="PTHR45657:SF1">
    <property type="entry name" value="CRAL-TRIO DOMAIN-CONTAINING PROTEIN YKL091C-RELATED"/>
    <property type="match status" value="1"/>
</dbReference>
<dbReference type="SUPFAM" id="SSF52087">
    <property type="entry name" value="CRAL/TRIO domain"/>
    <property type="match status" value="1"/>
</dbReference>
<accession>A0A2P6UZL6</accession>
<evidence type="ECO:0000313" key="5">
    <source>
        <dbReference type="EMBL" id="PSC67286.1"/>
    </source>
</evidence>
<dbReference type="STRING" id="554055.A0A2P6UZL6"/>
<reference evidence="5 6" key="1">
    <citation type="journal article" date="2018" name="Plant J.">
        <title>Genome sequences of Chlorella sorokiniana UTEX 1602 and Micractinium conductrix SAG 241.80: implications to maltose excretion by a green alga.</title>
        <authorList>
            <person name="Arriola M.B."/>
            <person name="Velmurugan N."/>
            <person name="Zhang Y."/>
            <person name="Plunkett M.H."/>
            <person name="Hondzo H."/>
            <person name="Barney B.M."/>
        </authorList>
    </citation>
    <scope>NUCLEOTIDE SEQUENCE [LARGE SCALE GENOMIC DNA]</scope>
    <source>
        <strain evidence="5 6">SAG 241.80</strain>
    </source>
</reference>
<proteinExistence type="inferred from homology"/>
<dbReference type="SUPFAM" id="SSF46938">
    <property type="entry name" value="CRAL/TRIO N-terminal domain"/>
    <property type="match status" value="1"/>
</dbReference>
<comment type="subcellular location">
    <subcellularLocation>
        <location evidence="1">Cell membrane</location>
        <topology evidence="1">Peripheral membrane protein</topology>
    </subcellularLocation>
    <subcellularLocation>
        <location evidence="2">Golgi apparatus membrane</location>
        <topology evidence="2">Peripheral membrane protein</topology>
    </subcellularLocation>
</comment>